<dbReference type="STRING" id="999810.G2YN94"/>
<evidence type="ECO:0000313" key="2">
    <source>
        <dbReference type="EMBL" id="CCD53092.1"/>
    </source>
</evidence>
<organism evidence="2 3">
    <name type="scientific">Botryotinia fuckeliana (strain T4)</name>
    <name type="common">Noble rot fungus</name>
    <name type="synonym">Botrytis cinerea</name>
    <dbReference type="NCBI Taxonomy" id="999810"/>
    <lineage>
        <taxon>Eukaryota</taxon>
        <taxon>Fungi</taxon>
        <taxon>Dikarya</taxon>
        <taxon>Ascomycota</taxon>
        <taxon>Pezizomycotina</taxon>
        <taxon>Leotiomycetes</taxon>
        <taxon>Helotiales</taxon>
        <taxon>Sclerotiniaceae</taxon>
        <taxon>Botrytis</taxon>
    </lineage>
</organism>
<dbReference type="AlphaFoldDB" id="G2YN94"/>
<name>G2YN94_BOTF4</name>
<dbReference type="GO" id="GO:0016787">
    <property type="term" value="F:hydrolase activity"/>
    <property type="evidence" value="ECO:0007669"/>
    <property type="project" value="InterPro"/>
</dbReference>
<dbReference type="InterPro" id="IPR029058">
    <property type="entry name" value="AB_hydrolase_fold"/>
</dbReference>
<gene>
    <name evidence="2" type="ORF">BofuT4_uP121110.1</name>
</gene>
<protein>
    <submittedName>
        <fullName evidence="2">Similar to prolyl oligopeptidase</fullName>
    </submittedName>
</protein>
<accession>G2YN94</accession>
<dbReference type="HOGENOM" id="CLU_2867429_0_0_1"/>
<dbReference type="EMBL" id="FQ790346">
    <property type="protein sequence ID" value="CCD53092.1"/>
    <property type="molecule type" value="Genomic_DNA"/>
</dbReference>
<dbReference type="InterPro" id="IPR013094">
    <property type="entry name" value="AB_hydrolase_3"/>
</dbReference>
<sequence>MDPLRDEGKAYGEKMITAGSHAEVICMKGMPHTFMMMDDILENGKRYNREAIRSLATVWGIAVK</sequence>
<proteinExistence type="predicted"/>
<reference evidence="3" key="1">
    <citation type="journal article" date="2011" name="PLoS Genet.">
        <title>Genomic analysis of the necrotrophic fungal pathogens Sclerotinia sclerotiorum and Botrytis cinerea.</title>
        <authorList>
            <person name="Amselem J."/>
            <person name="Cuomo C.A."/>
            <person name="van Kan J.A."/>
            <person name="Viaud M."/>
            <person name="Benito E.P."/>
            <person name="Couloux A."/>
            <person name="Coutinho P.M."/>
            <person name="de Vries R.P."/>
            <person name="Dyer P.S."/>
            <person name="Fillinger S."/>
            <person name="Fournier E."/>
            <person name="Gout L."/>
            <person name="Hahn M."/>
            <person name="Kohn L."/>
            <person name="Lapalu N."/>
            <person name="Plummer K.M."/>
            <person name="Pradier J.M."/>
            <person name="Quevillon E."/>
            <person name="Sharon A."/>
            <person name="Simon A."/>
            <person name="ten Have A."/>
            <person name="Tudzynski B."/>
            <person name="Tudzynski P."/>
            <person name="Wincker P."/>
            <person name="Andrew M."/>
            <person name="Anthouard V."/>
            <person name="Beever R.E."/>
            <person name="Beffa R."/>
            <person name="Benoit I."/>
            <person name="Bouzid O."/>
            <person name="Brault B."/>
            <person name="Chen Z."/>
            <person name="Choquer M."/>
            <person name="Collemare J."/>
            <person name="Cotton P."/>
            <person name="Danchin E.G."/>
            <person name="Da Silva C."/>
            <person name="Gautier A."/>
            <person name="Giraud C."/>
            <person name="Giraud T."/>
            <person name="Gonzalez C."/>
            <person name="Grossetete S."/>
            <person name="Guldener U."/>
            <person name="Henrissat B."/>
            <person name="Howlett B.J."/>
            <person name="Kodira C."/>
            <person name="Kretschmer M."/>
            <person name="Lappartient A."/>
            <person name="Leroch M."/>
            <person name="Levis C."/>
            <person name="Mauceli E."/>
            <person name="Neuveglise C."/>
            <person name="Oeser B."/>
            <person name="Pearson M."/>
            <person name="Poulain J."/>
            <person name="Poussereau N."/>
            <person name="Quesneville H."/>
            <person name="Rascle C."/>
            <person name="Schumacher J."/>
            <person name="Segurens B."/>
            <person name="Sexton A."/>
            <person name="Silva E."/>
            <person name="Sirven C."/>
            <person name="Soanes D.M."/>
            <person name="Talbot N.J."/>
            <person name="Templeton M."/>
            <person name="Yandava C."/>
            <person name="Yarden O."/>
            <person name="Zeng Q."/>
            <person name="Rollins J.A."/>
            <person name="Lebrun M.H."/>
            <person name="Dickman M."/>
        </authorList>
    </citation>
    <scope>NUCLEOTIDE SEQUENCE [LARGE SCALE GENOMIC DNA]</scope>
    <source>
        <strain evidence="3">T4</strain>
    </source>
</reference>
<dbReference type="Proteomes" id="UP000008177">
    <property type="component" value="Unplaced contigs"/>
</dbReference>
<dbReference type="InParanoid" id="G2YN94"/>
<evidence type="ECO:0000259" key="1">
    <source>
        <dbReference type="Pfam" id="PF07859"/>
    </source>
</evidence>
<dbReference type="Pfam" id="PF07859">
    <property type="entry name" value="Abhydrolase_3"/>
    <property type="match status" value="1"/>
</dbReference>
<dbReference type="Gene3D" id="3.40.50.1820">
    <property type="entry name" value="alpha/beta hydrolase"/>
    <property type="match status" value="1"/>
</dbReference>
<dbReference type="SUPFAM" id="SSF53474">
    <property type="entry name" value="alpha/beta-Hydrolases"/>
    <property type="match status" value="1"/>
</dbReference>
<evidence type="ECO:0000313" key="3">
    <source>
        <dbReference type="Proteomes" id="UP000008177"/>
    </source>
</evidence>
<feature type="domain" description="Alpha/beta hydrolase fold-3" evidence="1">
    <location>
        <begin position="2"/>
        <end position="36"/>
    </location>
</feature>